<dbReference type="AlphaFoldDB" id="A0A9W4D1N4"/>
<sequence length="108" mass="12485">NIISIYALLLISNYVSNTPNHLLFTGINHEGNFKDEAYINVHQAAYHRFPRSGDDSGIVMVIDGSLTQELTMRSIAQETWYFPKLWRELWVDSYYGYEVMYDVLESGA</sequence>
<dbReference type="Proteomes" id="UP000683417">
    <property type="component" value="Unassembled WGS sequence"/>
</dbReference>
<accession>A0A9W4D1N4</accession>
<protein>
    <submittedName>
        <fullName evidence="1">BgTH12-07477</fullName>
    </submittedName>
</protein>
<proteinExistence type="predicted"/>
<name>A0A9W4D1N4_BLUGR</name>
<gene>
    <name evidence="1" type="ORF">BGTH12_LOCUS1655</name>
</gene>
<reference evidence="1" key="1">
    <citation type="submission" date="2020-10" db="EMBL/GenBank/DDBJ databases">
        <authorList>
            <person name="Muller C M."/>
        </authorList>
    </citation>
    <scope>NUCLEOTIDE SEQUENCE</scope>
    <source>
        <strain evidence="1">THUN-12</strain>
    </source>
</reference>
<comment type="caution">
    <text evidence="1">The sequence shown here is derived from an EMBL/GenBank/DDBJ whole genome shotgun (WGS) entry which is preliminary data.</text>
</comment>
<dbReference type="EMBL" id="CAJHIT010000003">
    <property type="protein sequence ID" value="CAD6500297.1"/>
    <property type="molecule type" value="Genomic_DNA"/>
</dbReference>
<organism evidence="1 2">
    <name type="scientific">Blumeria graminis f. sp. triticale</name>
    <dbReference type="NCBI Taxonomy" id="1689686"/>
    <lineage>
        <taxon>Eukaryota</taxon>
        <taxon>Fungi</taxon>
        <taxon>Dikarya</taxon>
        <taxon>Ascomycota</taxon>
        <taxon>Pezizomycotina</taxon>
        <taxon>Leotiomycetes</taxon>
        <taxon>Erysiphales</taxon>
        <taxon>Erysiphaceae</taxon>
        <taxon>Blumeria</taxon>
    </lineage>
</organism>
<feature type="non-terminal residue" evidence="1">
    <location>
        <position position="1"/>
    </location>
</feature>
<evidence type="ECO:0000313" key="1">
    <source>
        <dbReference type="EMBL" id="CAD6500297.1"/>
    </source>
</evidence>
<evidence type="ECO:0000313" key="2">
    <source>
        <dbReference type="Proteomes" id="UP000683417"/>
    </source>
</evidence>